<name>C1DSH1_AZOVD</name>
<gene>
    <name evidence="2" type="ordered locus">Avin_17130</name>
</gene>
<reference evidence="2 3" key="1">
    <citation type="journal article" date="2009" name="J. Bacteriol.">
        <title>Genome sequence of Azotobacter vinelandii, an obligate aerobe specialized to support diverse anaerobic metabolic processes.</title>
        <authorList>
            <person name="Setubal J.C."/>
            <person name="dos Santos P."/>
            <person name="Goldman B.S."/>
            <person name="Ertesvag H."/>
            <person name="Espin G."/>
            <person name="Rubio L.M."/>
            <person name="Valla S."/>
            <person name="Almeida N.F."/>
            <person name="Balasubramanian D."/>
            <person name="Cromes L."/>
            <person name="Curatti L."/>
            <person name="Du Z."/>
            <person name="Godsy E."/>
            <person name="Goodner B."/>
            <person name="Hellner-Burris K."/>
            <person name="Hernandez J.A."/>
            <person name="Houmiel K."/>
            <person name="Imperial J."/>
            <person name="Kennedy C."/>
            <person name="Larson T.J."/>
            <person name="Latreille P."/>
            <person name="Ligon L.S."/>
            <person name="Lu J."/>
            <person name="Maerk M."/>
            <person name="Miller N.M."/>
            <person name="Norton S."/>
            <person name="O'Carroll I.P."/>
            <person name="Paulsen I."/>
            <person name="Raulfs E.C."/>
            <person name="Roemer R."/>
            <person name="Rosser J."/>
            <person name="Segura D."/>
            <person name="Slater S."/>
            <person name="Stricklin S.L."/>
            <person name="Studholme D.J."/>
            <person name="Sun J."/>
            <person name="Viana C.J."/>
            <person name="Wallin E."/>
            <person name="Wang B."/>
            <person name="Wheeler C."/>
            <person name="Zhu H."/>
            <person name="Dean D.R."/>
            <person name="Dixon R."/>
            <person name="Wood D."/>
        </authorList>
    </citation>
    <scope>NUCLEOTIDE SEQUENCE [LARGE SCALE GENOMIC DNA]</scope>
    <source>
        <strain evidence="3">DJ / ATCC BAA-1303</strain>
    </source>
</reference>
<sequence length="39" mass="3915">MKIGGKGAKEGPSATAETFHEGETPVTAAGADRSREKAA</sequence>
<evidence type="ECO:0000256" key="1">
    <source>
        <dbReference type="SAM" id="MobiDB-lite"/>
    </source>
</evidence>
<protein>
    <submittedName>
        <fullName evidence="2">Uncharacterized protein</fullName>
    </submittedName>
</protein>
<evidence type="ECO:0000313" key="3">
    <source>
        <dbReference type="Proteomes" id="UP000002424"/>
    </source>
</evidence>
<feature type="region of interest" description="Disordered" evidence="1">
    <location>
        <begin position="1"/>
        <end position="39"/>
    </location>
</feature>
<dbReference type="KEGG" id="avn:Avin_17130"/>
<accession>C1DSH1</accession>
<dbReference type="Proteomes" id="UP000002424">
    <property type="component" value="Chromosome"/>
</dbReference>
<proteinExistence type="predicted"/>
<dbReference type="AlphaFoldDB" id="C1DSH1"/>
<evidence type="ECO:0000313" key="2">
    <source>
        <dbReference type="EMBL" id="ACO77926.1"/>
    </source>
</evidence>
<dbReference type="EnsemblBacteria" id="ACO77926">
    <property type="protein sequence ID" value="ACO77926"/>
    <property type="gene ID" value="Avin_17130"/>
</dbReference>
<dbReference type="HOGENOM" id="CLU_3304050_0_0_6"/>
<dbReference type="EMBL" id="CP001157">
    <property type="protein sequence ID" value="ACO77926.1"/>
    <property type="molecule type" value="Genomic_DNA"/>
</dbReference>
<organism evidence="2 3">
    <name type="scientific">Azotobacter vinelandii (strain DJ / ATCC BAA-1303)</name>
    <dbReference type="NCBI Taxonomy" id="322710"/>
    <lineage>
        <taxon>Bacteria</taxon>
        <taxon>Pseudomonadati</taxon>
        <taxon>Pseudomonadota</taxon>
        <taxon>Gammaproteobacteria</taxon>
        <taxon>Pseudomonadales</taxon>
        <taxon>Pseudomonadaceae</taxon>
        <taxon>Azotobacter</taxon>
    </lineage>
</organism>
<keyword evidence="3" id="KW-1185">Reference proteome</keyword>